<keyword evidence="2" id="KW-1185">Reference proteome</keyword>
<reference evidence="1 2" key="1">
    <citation type="submission" date="2022-09" db="EMBL/GenBank/DDBJ databases">
        <title>Chryseobacterium oleae sp.nov., isolated from the inter-root soil of Pyrola calliantha H. Andr. in Tibet.</title>
        <authorList>
            <person name="Li Z."/>
        </authorList>
    </citation>
    <scope>NUCLEOTIDE SEQUENCE [LARGE SCALE GENOMIC DNA]</scope>
    <source>
        <strain evidence="2">pc1-10</strain>
    </source>
</reference>
<dbReference type="Proteomes" id="UP001525566">
    <property type="component" value="Unassembled WGS sequence"/>
</dbReference>
<name>A0ABT2ISL4_9FLAO</name>
<dbReference type="EMBL" id="JAOAMU010000002">
    <property type="protein sequence ID" value="MCT2561818.1"/>
    <property type="molecule type" value="Genomic_DNA"/>
</dbReference>
<evidence type="ECO:0000313" key="1">
    <source>
        <dbReference type="EMBL" id="MCT2561818.1"/>
    </source>
</evidence>
<proteinExistence type="predicted"/>
<protein>
    <submittedName>
        <fullName evidence="1">Uncharacterized protein</fullName>
    </submittedName>
</protein>
<organism evidence="1 2">
    <name type="scientific">Chryseobacterium herbae</name>
    <dbReference type="NCBI Taxonomy" id="2976476"/>
    <lineage>
        <taxon>Bacteria</taxon>
        <taxon>Pseudomonadati</taxon>
        <taxon>Bacteroidota</taxon>
        <taxon>Flavobacteriia</taxon>
        <taxon>Flavobacteriales</taxon>
        <taxon>Weeksellaceae</taxon>
        <taxon>Chryseobacterium group</taxon>
        <taxon>Chryseobacterium</taxon>
    </lineage>
</organism>
<comment type="caution">
    <text evidence="1">The sequence shown here is derived from an EMBL/GenBank/DDBJ whole genome shotgun (WGS) entry which is preliminary data.</text>
</comment>
<accession>A0ABT2ISL4</accession>
<sequence length="106" mass="12285">MKLTDLVGEIEQGKTAQYLLNNAIDIEYDLIEIYAKEKLNLNSEIEFLNADEIPNDILINIKGIEYENICPLNMLEDMVNDFMIQNPQIDTFELTNQILNYLQNDA</sequence>
<gene>
    <name evidence="1" type="ORF">N0B48_07975</name>
</gene>
<dbReference type="RefSeq" id="WP_259838088.1">
    <property type="nucleotide sequence ID" value="NZ_JAOAMU010000002.1"/>
</dbReference>
<evidence type="ECO:0000313" key="2">
    <source>
        <dbReference type="Proteomes" id="UP001525566"/>
    </source>
</evidence>